<name>A0A7R8VCE2_TIMDO</name>
<dbReference type="GO" id="GO:0005737">
    <property type="term" value="C:cytoplasm"/>
    <property type="evidence" value="ECO:0007669"/>
    <property type="project" value="TreeGrafter"/>
</dbReference>
<feature type="region of interest" description="Disordered" evidence="1">
    <location>
        <begin position="313"/>
        <end position="494"/>
    </location>
</feature>
<dbReference type="GO" id="GO:0016197">
    <property type="term" value="P:endosomal transport"/>
    <property type="evidence" value="ECO:0007669"/>
    <property type="project" value="TreeGrafter"/>
</dbReference>
<evidence type="ECO:0000256" key="1">
    <source>
        <dbReference type="SAM" id="MobiDB-lite"/>
    </source>
</evidence>
<dbReference type="CDD" id="cd00052">
    <property type="entry name" value="EH"/>
    <property type="match status" value="1"/>
</dbReference>
<evidence type="ECO:0000259" key="3">
    <source>
        <dbReference type="PROSITE" id="PS50222"/>
    </source>
</evidence>
<dbReference type="Pfam" id="PF12763">
    <property type="entry name" value="EH"/>
    <property type="match status" value="1"/>
</dbReference>
<dbReference type="GO" id="GO:0006897">
    <property type="term" value="P:endocytosis"/>
    <property type="evidence" value="ECO:0007669"/>
    <property type="project" value="TreeGrafter"/>
</dbReference>
<dbReference type="GO" id="GO:0005509">
    <property type="term" value="F:calcium ion binding"/>
    <property type="evidence" value="ECO:0007669"/>
    <property type="project" value="InterPro"/>
</dbReference>
<dbReference type="AlphaFoldDB" id="A0A7R8VCE2"/>
<evidence type="ECO:0000313" key="4">
    <source>
        <dbReference type="EMBL" id="CAD7194305.1"/>
    </source>
</evidence>
<dbReference type="SUPFAM" id="SSF47473">
    <property type="entry name" value="EF-hand"/>
    <property type="match status" value="1"/>
</dbReference>
<feature type="compositionally biased region" description="Polar residues" evidence="1">
    <location>
        <begin position="455"/>
        <end position="470"/>
    </location>
</feature>
<gene>
    <name evidence="4" type="ORF">TDIB3V08_LOCUS732</name>
</gene>
<dbReference type="GO" id="GO:0005886">
    <property type="term" value="C:plasma membrane"/>
    <property type="evidence" value="ECO:0007669"/>
    <property type="project" value="TreeGrafter"/>
</dbReference>
<accession>A0A7R8VCE2</accession>
<dbReference type="SMART" id="SM00027">
    <property type="entry name" value="EH"/>
    <property type="match status" value="1"/>
</dbReference>
<feature type="compositionally biased region" description="Low complexity" evidence="1">
    <location>
        <begin position="65"/>
        <end position="81"/>
    </location>
</feature>
<reference evidence="4" key="1">
    <citation type="submission" date="2020-11" db="EMBL/GenBank/DDBJ databases">
        <authorList>
            <person name="Tran Van P."/>
        </authorList>
    </citation>
    <scope>NUCLEOTIDE SEQUENCE</scope>
</reference>
<dbReference type="InterPro" id="IPR002048">
    <property type="entry name" value="EF_hand_dom"/>
</dbReference>
<sequence>MSLNRGNDTRVGSPDLIQLSDFDSVPLGKGGCEEHEVESHVEVALRPNGGLCPSPPAVGKMAGGSPEASSTASDSPTPTNSVQERNWAAGTHWHGLGFVFFTCLSIVCEEQRQLLGTEEESSDRHSSDEDPGDVWTITDEQREYYSTQFRSLQPDPRGLVAGSVARTFFEKSRLPVQQLRKIWQLADVTKDGALSLEEFNTAMHLVVLRRNNIELPDALPPCLVPPRPAKAVSREESPPIALCVSHTSLMSSDRMKPRSGDWVLMIDFLKDAATTSFSSGSNWTKFVDSPTSSVSSPGPKPVNFDFHKSAVEQDPKILHPVPLRVTPESQPLPGTEEEPCRSPRKLMDPQPIPYEQLNIGERTGSPKRETNNNSTTGVAAADIRPIQRPQPKKPAAPGPGAIPPPPQPTSLPPTDELGATNQGTGAQVGPTSLPVAPKKEPPPPPPPRPYRTHTRSSSLDLNRMSKTSSLLLGAPPTVPPRVSPSTTSPKKLIGQRSEGDVLALVGDQAGFADFAQFVQDDEEASGESAQPRRHGAFEVYRKPVSRSSVEPGAMCNPDSPSQECQATLELVGAK</sequence>
<organism evidence="4">
    <name type="scientific">Timema douglasi</name>
    <name type="common">Walking stick</name>
    <dbReference type="NCBI Taxonomy" id="61478"/>
    <lineage>
        <taxon>Eukaryota</taxon>
        <taxon>Metazoa</taxon>
        <taxon>Ecdysozoa</taxon>
        <taxon>Arthropoda</taxon>
        <taxon>Hexapoda</taxon>
        <taxon>Insecta</taxon>
        <taxon>Pterygota</taxon>
        <taxon>Neoptera</taxon>
        <taxon>Polyneoptera</taxon>
        <taxon>Phasmatodea</taxon>
        <taxon>Timematodea</taxon>
        <taxon>Timematoidea</taxon>
        <taxon>Timematidae</taxon>
        <taxon>Timema</taxon>
    </lineage>
</organism>
<evidence type="ECO:0008006" key="5">
    <source>
        <dbReference type="Google" id="ProtNLM"/>
    </source>
</evidence>
<dbReference type="PANTHER" id="PTHR11216">
    <property type="entry name" value="EH DOMAIN"/>
    <property type="match status" value="1"/>
</dbReference>
<evidence type="ECO:0000259" key="2">
    <source>
        <dbReference type="PROSITE" id="PS50031"/>
    </source>
</evidence>
<dbReference type="Gene3D" id="1.10.238.10">
    <property type="entry name" value="EF-hand"/>
    <property type="match status" value="1"/>
</dbReference>
<dbReference type="InterPro" id="IPR011992">
    <property type="entry name" value="EF-hand-dom_pair"/>
</dbReference>
<proteinExistence type="predicted"/>
<dbReference type="InterPro" id="IPR000261">
    <property type="entry name" value="EH_dom"/>
</dbReference>
<dbReference type="PROSITE" id="PS50222">
    <property type="entry name" value="EF_HAND_2"/>
    <property type="match status" value="1"/>
</dbReference>
<feature type="domain" description="EH" evidence="2">
    <location>
        <begin position="141"/>
        <end position="230"/>
    </location>
</feature>
<dbReference type="EMBL" id="OA564438">
    <property type="protein sequence ID" value="CAD7194305.1"/>
    <property type="molecule type" value="Genomic_DNA"/>
</dbReference>
<dbReference type="PROSITE" id="PS50031">
    <property type="entry name" value="EH"/>
    <property type="match status" value="1"/>
</dbReference>
<protein>
    <recommendedName>
        <fullName evidence="5">RalBP1-associated Eps domain-containing protein 1</fullName>
    </recommendedName>
</protein>
<feature type="region of interest" description="Disordered" evidence="1">
    <location>
        <begin position="52"/>
        <end position="82"/>
    </location>
</feature>
<feature type="domain" description="EF-hand" evidence="3">
    <location>
        <begin position="174"/>
        <end position="209"/>
    </location>
</feature>
<feature type="compositionally biased region" description="Pro residues" evidence="1">
    <location>
        <begin position="392"/>
        <end position="411"/>
    </location>
</feature>
<dbReference type="PANTHER" id="PTHR11216:SF174">
    <property type="entry name" value="GH06923P"/>
    <property type="match status" value="1"/>
</dbReference>
<feature type="compositionally biased region" description="Basic and acidic residues" evidence="1">
    <location>
        <begin position="338"/>
        <end position="347"/>
    </location>
</feature>